<evidence type="ECO:0000256" key="4">
    <source>
        <dbReference type="PROSITE-ProRule" id="PRU00176"/>
    </source>
</evidence>
<protein>
    <submittedName>
        <fullName evidence="7">Splicing factor CC1-like protein</fullName>
    </submittedName>
</protein>
<dbReference type="SMART" id="SM00360">
    <property type="entry name" value="RRM"/>
    <property type="match status" value="3"/>
</dbReference>
<feature type="region of interest" description="Disordered" evidence="5">
    <location>
        <begin position="1"/>
        <end position="120"/>
    </location>
</feature>
<dbReference type="NCBIfam" id="TIGR01622">
    <property type="entry name" value="SF-CC1"/>
    <property type="match status" value="1"/>
</dbReference>
<keyword evidence="1" id="KW-0597">Phosphoprotein</keyword>
<evidence type="ECO:0000259" key="6">
    <source>
        <dbReference type="PROSITE" id="PS50102"/>
    </source>
</evidence>
<accession>A0A9P3G0V8</accession>
<dbReference type="PROSITE" id="PS50102">
    <property type="entry name" value="RRM"/>
    <property type="match status" value="3"/>
</dbReference>
<dbReference type="FunFam" id="3.30.70.330:FF:000172">
    <property type="entry name" value="RNA splicing factor Pad-1"/>
    <property type="match status" value="1"/>
</dbReference>
<feature type="compositionally biased region" description="Basic and acidic residues" evidence="5">
    <location>
        <begin position="45"/>
        <end position="70"/>
    </location>
</feature>
<dbReference type="InterPro" id="IPR003954">
    <property type="entry name" value="RRM_euk-type"/>
</dbReference>
<evidence type="ECO:0000256" key="3">
    <source>
        <dbReference type="ARBA" id="ARBA00022884"/>
    </source>
</evidence>
<proteinExistence type="predicted"/>
<dbReference type="Proteomes" id="UP000703269">
    <property type="component" value="Unassembled WGS sequence"/>
</dbReference>
<evidence type="ECO:0000256" key="5">
    <source>
        <dbReference type="SAM" id="MobiDB-lite"/>
    </source>
</evidence>
<keyword evidence="2" id="KW-0677">Repeat</keyword>
<dbReference type="Pfam" id="PF15519">
    <property type="entry name" value="RBM39linker"/>
    <property type="match status" value="1"/>
</dbReference>
<evidence type="ECO:0000313" key="8">
    <source>
        <dbReference type="Proteomes" id="UP000703269"/>
    </source>
</evidence>
<keyword evidence="3 4" id="KW-0694">RNA-binding</keyword>
<feature type="compositionally biased region" description="Acidic residues" evidence="5">
    <location>
        <begin position="103"/>
        <end position="117"/>
    </location>
</feature>
<dbReference type="EMBL" id="BPQB01000003">
    <property type="protein sequence ID" value="GJE86166.1"/>
    <property type="molecule type" value="Genomic_DNA"/>
</dbReference>
<feature type="domain" description="RRM" evidence="6">
    <location>
        <begin position="224"/>
        <end position="302"/>
    </location>
</feature>
<sequence>MPDERSKRKKEDDGTETSLPPPPASAGLPAPPPALGDSPRRHRERSRDYDRDRRYGDRRRDPREDLDSGKYRRSASARLRSPLGSEKKSTPPIRRPSPSYDQSNDDPLAEEPREDDSEARSVFVSQLAARLTARDLGYFFEDKLGEGAVMDSRIVTDRISRRSKGIGYVEFRTIELVEKAIGLSGTIVMGLPIHVQHTEAERNKLHAGDSLHLPPGVSSHHGGMQLYVGSLHFNLTESDIRQVFEPFGELEFVDLHRDPTTGRSKGYAFVQYKRGEDAKMALEQMEGFELAGRTLRVNTVHEKGNIRYAPQESLDDAGGGNLNAASRQALMQKLARTDQPAARPQPIMKPNIPQSMQSKSVLLKNMFDPEEETERDWDKDLADDVKGECEEKYGRVDFIKVEKESQGEIYVKFDSIESAKNAIDGLNGRWFGGRQVSAAFISDAILQAHQ</sequence>
<dbReference type="PANTHER" id="PTHR48036">
    <property type="entry name" value="SPLICING FACTOR (PAD-1), PUTATIVE (AFU_ORTHOLOGUE AFUA_1G15810)-RELATED"/>
    <property type="match status" value="1"/>
</dbReference>
<dbReference type="GO" id="GO:0003723">
    <property type="term" value="F:RNA binding"/>
    <property type="evidence" value="ECO:0007669"/>
    <property type="project" value="UniProtKB-UniRule"/>
</dbReference>
<comment type="caution">
    <text evidence="7">The sequence shown here is derived from an EMBL/GenBank/DDBJ whole genome shotgun (WGS) entry which is preliminary data.</text>
</comment>
<name>A0A9P3G0V8_9APHY</name>
<dbReference type="SMART" id="SM00361">
    <property type="entry name" value="RRM_1"/>
    <property type="match status" value="2"/>
</dbReference>
<reference evidence="7 8" key="1">
    <citation type="submission" date="2021-08" db="EMBL/GenBank/DDBJ databases">
        <title>Draft Genome Sequence of Phanerochaete sordida strain YK-624.</title>
        <authorList>
            <person name="Mori T."/>
            <person name="Dohra H."/>
            <person name="Suzuki T."/>
            <person name="Kawagishi H."/>
            <person name="Hirai H."/>
        </authorList>
    </citation>
    <scope>NUCLEOTIDE SEQUENCE [LARGE SCALE GENOMIC DNA]</scope>
    <source>
        <strain evidence="7 8">YK-624</strain>
    </source>
</reference>
<feature type="compositionally biased region" description="Low complexity" evidence="5">
    <location>
        <begin position="74"/>
        <end position="84"/>
    </location>
</feature>
<dbReference type="SUPFAM" id="SSF54928">
    <property type="entry name" value="RNA-binding domain, RBD"/>
    <property type="match status" value="2"/>
</dbReference>
<evidence type="ECO:0000313" key="7">
    <source>
        <dbReference type="EMBL" id="GJE86166.1"/>
    </source>
</evidence>
<dbReference type="InterPro" id="IPR006509">
    <property type="entry name" value="RBM39_SF"/>
</dbReference>
<dbReference type="GO" id="GO:0006397">
    <property type="term" value="P:mRNA processing"/>
    <property type="evidence" value="ECO:0007669"/>
    <property type="project" value="InterPro"/>
</dbReference>
<feature type="compositionally biased region" description="Basic and acidic residues" evidence="5">
    <location>
        <begin position="1"/>
        <end position="12"/>
    </location>
</feature>
<dbReference type="CDD" id="cd12284">
    <property type="entry name" value="RRM2_RBM23_RBM39"/>
    <property type="match status" value="1"/>
</dbReference>
<dbReference type="InterPro" id="IPR029123">
    <property type="entry name" value="RBM39_linker"/>
</dbReference>
<dbReference type="InterPro" id="IPR035979">
    <property type="entry name" value="RBD_domain_sf"/>
</dbReference>
<dbReference type="Gene3D" id="3.30.70.330">
    <property type="match status" value="3"/>
</dbReference>
<feature type="domain" description="RRM" evidence="6">
    <location>
        <begin position="120"/>
        <end position="200"/>
    </location>
</feature>
<dbReference type="OrthoDB" id="5411533at2759"/>
<dbReference type="GO" id="GO:0005634">
    <property type="term" value="C:nucleus"/>
    <property type="evidence" value="ECO:0007669"/>
    <property type="project" value="InterPro"/>
</dbReference>
<evidence type="ECO:0000256" key="2">
    <source>
        <dbReference type="ARBA" id="ARBA00022737"/>
    </source>
</evidence>
<dbReference type="Pfam" id="PF00076">
    <property type="entry name" value="RRM_1"/>
    <property type="match status" value="3"/>
</dbReference>
<dbReference type="InterPro" id="IPR012677">
    <property type="entry name" value="Nucleotide-bd_a/b_plait_sf"/>
</dbReference>
<keyword evidence="8" id="KW-1185">Reference proteome</keyword>
<dbReference type="AlphaFoldDB" id="A0A9P3G0V8"/>
<organism evidence="7 8">
    <name type="scientific">Phanerochaete sordida</name>
    <dbReference type="NCBI Taxonomy" id="48140"/>
    <lineage>
        <taxon>Eukaryota</taxon>
        <taxon>Fungi</taxon>
        <taxon>Dikarya</taxon>
        <taxon>Basidiomycota</taxon>
        <taxon>Agaricomycotina</taxon>
        <taxon>Agaricomycetes</taxon>
        <taxon>Polyporales</taxon>
        <taxon>Phanerochaetaceae</taxon>
        <taxon>Phanerochaete</taxon>
    </lineage>
</organism>
<gene>
    <name evidence="7" type="ORF">PsYK624_022460</name>
</gene>
<evidence type="ECO:0000256" key="1">
    <source>
        <dbReference type="ARBA" id="ARBA00022553"/>
    </source>
</evidence>
<dbReference type="CDD" id="cd12285">
    <property type="entry name" value="RRM3_RBM39_like"/>
    <property type="match status" value="1"/>
</dbReference>
<feature type="compositionally biased region" description="Pro residues" evidence="5">
    <location>
        <begin position="19"/>
        <end position="34"/>
    </location>
</feature>
<dbReference type="InterPro" id="IPR000504">
    <property type="entry name" value="RRM_dom"/>
</dbReference>
<feature type="domain" description="RRM" evidence="6">
    <location>
        <begin position="359"/>
        <end position="443"/>
    </location>
</feature>